<evidence type="ECO:0000256" key="4">
    <source>
        <dbReference type="SAM" id="MobiDB-lite"/>
    </source>
</evidence>
<evidence type="ECO:0000259" key="5">
    <source>
        <dbReference type="PROSITE" id="PS51077"/>
    </source>
</evidence>
<dbReference type="EMBL" id="AP015029">
    <property type="protein sequence ID" value="BAW21379.1"/>
    <property type="molecule type" value="Genomic_DNA"/>
</dbReference>
<feature type="region of interest" description="Disordered" evidence="4">
    <location>
        <begin position="1"/>
        <end position="34"/>
    </location>
</feature>
<keyword evidence="3" id="KW-0804">Transcription</keyword>
<reference evidence="7 8" key="1">
    <citation type="submission" date="2015-11" db="EMBL/GenBank/DDBJ databases">
        <title>Complete genome sequencing of a biphenyl-degrading bacterium, Pseudomonas putida KF715 (=NBRC110667).</title>
        <authorList>
            <person name="Suenaga H."/>
            <person name="Fujihara N."/>
            <person name="Watanabe T."/>
            <person name="Hirose J."/>
            <person name="Kimura N."/>
            <person name="Yamazoe A."/>
            <person name="Hosoyama A."/>
            <person name="Shimodaira J."/>
            <person name="Furukawa K."/>
        </authorList>
    </citation>
    <scope>NUCLEOTIDE SEQUENCE [LARGE SCALE GENOMIC DNA]</scope>
    <source>
        <strain evidence="7 8">KF715</strain>
    </source>
</reference>
<dbReference type="Proteomes" id="UP000218731">
    <property type="component" value="Chromosome 1"/>
</dbReference>
<keyword evidence="1" id="KW-0805">Transcription regulation</keyword>
<dbReference type="InterPro" id="IPR036390">
    <property type="entry name" value="WH_DNA-bd_sf"/>
</dbReference>
<keyword evidence="2" id="KW-0238">DNA-binding</keyword>
<dbReference type="InterPro" id="IPR036388">
    <property type="entry name" value="WH-like_DNA-bd_sf"/>
</dbReference>
<dbReference type="InterPro" id="IPR005471">
    <property type="entry name" value="Tscrpt_reg_IclR_N"/>
</dbReference>
<evidence type="ECO:0000259" key="6">
    <source>
        <dbReference type="PROSITE" id="PS51078"/>
    </source>
</evidence>
<dbReference type="InterPro" id="IPR014757">
    <property type="entry name" value="Tscrpt_reg_IclR_C"/>
</dbReference>
<dbReference type="PROSITE" id="PS51077">
    <property type="entry name" value="HTH_ICLR"/>
    <property type="match status" value="1"/>
</dbReference>
<sequence>MWLASGGRELYSGGQCDRTQPYAQRKDMNQSDENIGKAGGIQVIARAASIMRALGSHPHGLSLAAIAQLVGLPRSTVQRIINALEEEFLVEALGPAGGFRLGPALGQLINQAQTDILSLVKPYLRSLAEELDESVCLASLAGDKIYVLDRIVSERELRVVFPIGINVPAAATAAGKVLLAALPDETLQAALGEQLPVFTSNTLGRKALVKQLSEVRQSGVASDLDEHIDGVCSFATLLDTYLGYYSLAVVMPSSRASKQSDLIKKALLQSKLNIERAIGRASKKAP</sequence>
<evidence type="ECO:0000256" key="2">
    <source>
        <dbReference type="ARBA" id="ARBA00023125"/>
    </source>
</evidence>
<dbReference type="SMART" id="SM00346">
    <property type="entry name" value="HTH_ICLR"/>
    <property type="match status" value="1"/>
</dbReference>
<proteinExistence type="predicted"/>
<dbReference type="Pfam" id="PF09339">
    <property type="entry name" value="HTH_IclR"/>
    <property type="match status" value="1"/>
</dbReference>
<evidence type="ECO:0000313" key="8">
    <source>
        <dbReference type="Proteomes" id="UP000218731"/>
    </source>
</evidence>
<dbReference type="SUPFAM" id="SSF55781">
    <property type="entry name" value="GAF domain-like"/>
    <property type="match status" value="1"/>
</dbReference>
<dbReference type="Gene3D" id="3.30.450.40">
    <property type="match status" value="1"/>
</dbReference>
<dbReference type="InterPro" id="IPR029016">
    <property type="entry name" value="GAF-like_dom_sf"/>
</dbReference>
<evidence type="ECO:0000256" key="1">
    <source>
        <dbReference type="ARBA" id="ARBA00023015"/>
    </source>
</evidence>
<name>A0A1L7N7D4_PSEPU</name>
<accession>A0A1L7N7D4</accession>
<evidence type="ECO:0000256" key="3">
    <source>
        <dbReference type="ARBA" id="ARBA00023163"/>
    </source>
</evidence>
<dbReference type="PANTHER" id="PTHR30136:SF35">
    <property type="entry name" value="HTH-TYPE TRANSCRIPTIONAL REGULATOR RV1719"/>
    <property type="match status" value="1"/>
</dbReference>
<dbReference type="SUPFAM" id="SSF46785">
    <property type="entry name" value="Winged helix' DNA-binding domain"/>
    <property type="match status" value="1"/>
</dbReference>
<dbReference type="GO" id="GO:0003677">
    <property type="term" value="F:DNA binding"/>
    <property type="evidence" value="ECO:0007669"/>
    <property type="project" value="UniProtKB-KW"/>
</dbReference>
<organism evidence="7 8">
    <name type="scientific">Pseudomonas putida</name>
    <name type="common">Arthrobacter siderocapsulatus</name>
    <dbReference type="NCBI Taxonomy" id="303"/>
    <lineage>
        <taxon>Bacteria</taxon>
        <taxon>Pseudomonadati</taxon>
        <taxon>Pseudomonadota</taxon>
        <taxon>Gammaproteobacteria</taxon>
        <taxon>Pseudomonadales</taxon>
        <taxon>Pseudomonadaceae</taxon>
        <taxon>Pseudomonas</taxon>
    </lineage>
</organism>
<dbReference type="GO" id="GO:0003700">
    <property type="term" value="F:DNA-binding transcription factor activity"/>
    <property type="evidence" value="ECO:0007669"/>
    <property type="project" value="TreeGrafter"/>
</dbReference>
<dbReference type="Gene3D" id="1.10.10.10">
    <property type="entry name" value="Winged helix-like DNA-binding domain superfamily/Winged helix DNA-binding domain"/>
    <property type="match status" value="1"/>
</dbReference>
<gene>
    <name evidence="7" type="ORF">KF715C_ch8060</name>
</gene>
<dbReference type="PANTHER" id="PTHR30136">
    <property type="entry name" value="HELIX-TURN-HELIX TRANSCRIPTIONAL REGULATOR, ICLR FAMILY"/>
    <property type="match status" value="1"/>
</dbReference>
<dbReference type="InterPro" id="IPR050707">
    <property type="entry name" value="HTH_MetabolicPath_Reg"/>
</dbReference>
<protein>
    <submittedName>
        <fullName evidence="7">HTH-type transcriptional regulator TtgV</fullName>
    </submittedName>
</protein>
<dbReference type="AlphaFoldDB" id="A0A1L7N7D4"/>
<dbReference type="PROSITE" id="PS51078">
    <property type="entry name" value="ICLR_ED"/>
    <property type="match status" value="1"/>
</dbReference>
<evidence type="ECO:0000313" key="7">
    <source>
        <dbReference type="EMBL" id="BAW21379.1"/>
    </source>
</evidence>
<dbReference type="Pfam" id="PF01614">
    <property type="entry name" value="IclR_C"/>
    <property type="match status" value="1"/>
</dbReference>
<feature type="domain" description="HTH iclR-type" evidence="5">
    <location>
        <begin position="41"/>
        <end position="103"/>
    </location>
</feature>
<feature type="domain" description="IclR-ED" evidence="6">
    <location>
        <begin position="97"/>
        <end position="280"/>
    </location>
</feature>
<dbReference type="GO" id="GO:0045892">
    <property type="term" value="P:negative regulation of DNA-templated transcription"/>
    <property type="evidence" value="ECO:0007669"/>
    <property type="project" value="TreeGrafter"/>
</dbReference>